<reference evidence="3" key="1">
    <citation type="journal article" date="2019" name="Int. J. Syst. Evol. Microbiol.">
        <title>The Global Catalogue of Microorganisms (GCM) 10K type strain sequencing project: providing services to taxonomists for standard genome sequencing and annotation.</title>
        <authorList>
            <consortium name="The Broad Institute Genomics Platform"/>
            <consortium name="The Broad Institute Genome Sequencing Center for Infectious Disease"/>
            <person name="Wu L."/>
            <person name="Ma J."/>
        </authorList>
    </citation>
    <scope>NUCLEOTIDE SEQUENCE [LARGE SCALE GENOMIC DNA]</scope>
    <source>
        <strain evidence="3">JCM 18326</strain>
    </source>
</reference>
<dbReference type="RefSeq" id="WP_345374274.1">
    <property type="nucleotide sequence ID" value="NZ_BAABJX010000057.1"/>
</dbReference>
<evidence type="ECO:0008006" key="4">
    <source>
        <dbReference type="Google" id="ProtNLM"/>
    </source>
</evidence>
<proteinExistence type="predicted"/>
<keyword evidence="3" id="KW-1185">Reference proteome</keyword>
<feature type="transmembrane region" description="Helical" evidence="1">
    <location>
        <begin position="38"/>
        <end position="60"/>
    </location>
</feature>
<feature type="transmembrane region" description="Helical" evidence="1">
    <location>
        <begin position="191"/>
        <end position="209"/>
    </location>
</feature>
<evidence type="ECO:0000313" key="2">
    <source>
        <dbReference type="EMBL" id="GAA4847724.1"/>
    </source>
</evidence>
<name>A0ABP9DJR4_9BACT</name>
<protein>
    <recommendedName>
        <fullName evidence="4">Glycosyltransferase RgtA/B/C/D-like domain-containing protein</fullName>
    </recommendedName>
</protein>
<feature type="transmembrane region" description="Helical" evidence="1">
    <location>
        <begin position="136"/>
        <end position="156"/>
    </location>
</feature>
<organism evidence="2 3">
    <name type="scientific">Algivirga pacifica</name>
    <dbReference type="NCBI Taxonomy" id="1162670"/>
    <lineage>
        <taxon>Bacteria</taxon>
        <taxon>Pseudomonadati</taxon>
        <taxon>Bacteroidota</taxon>
        <taxon>Cytophagia</taxon>
        <taxon>Cytophagales</taxon>
        <taxon>Flammeovirgaceae</taxon>
        <taxon>Algivirga</taxon>
    </lineage>
</organism>
<feature type="transmembrane region" description="Helical" evidence="1">
    <location>
        <begin position="363"/>
        <end position="383"/>
    </location>
</feature>
<gene>
    <name evidence="2" type="ORF">GCM10023331_35570</name>
</gene>
<evidence type="ECO:0000256" key="1">
    <source>
        <dbReference type="SAM" id="Phobius"/>
    </source>
</evidence>
<dbReference type="Proteomes" id="UP001500298">
    <property type="component" value="Unassembled WGS sequence"/>
</dbReference>
<feature type="transmembrane region" description="Helical" evidence="1">
    <location>
        <begin position="168"/>
        <end position="185"/>
    </location>
</feature>
<accession>A0ABP9DJR4</accession>
<feature type="transmembrane region" description="Helical" evidence="1">
    <location>
        <begin position="6"/>
        <end position="26"/>
    </location>
</feature>
<evidence type="ECO:0000313" key="3">
    <source>
        <dbReference type="Proteomes" id="UP001500298"/>
    </source>
</evidence>
<feature type="transmembrane region" description="Helical" evidence="1">
    <location>
        <begin position="230"/>
        <end position="248"/>
    </location>
</feature>
<keyword evidence="1" id="KW-1133">Transmembrane helix</keyword>
<keyword evidence="1" id="KW-0472">Membrane</keyword>
<feature type="transmembrane region" description="Helical" evidence="1">
    <location>
        <begin position="395"/>
        <end position="416"/>
    </location>
</feature>
<sequence>MVRLDFTELLLLPIFFALILLAGKLLETRLTHAQNRRIYWQGLLIKQVGALFFALVYLFYYGGGDTTVYHHDAKIIQEAFWSNPITGIKILLYNVGDRWDADTYAYLRNMWMDNRTSNWTTAKITGFVEIFTLGTFLPASLLFGFFSFLGIWKLYQFFLQFYPQYPKWLGYSMLFIPSCVFWSSGIIKETLTSAAVGFFVYYFCELFCHKRRILFSVFVLLLSTWILRDIKSVTLLALLPGLLIWLLFKYQDRLFPSNSLKGLLVISSLLIFVGGMVLAGRDISNQLESQEEFAALQYQLKATHYDHGGRTKGHGGGEASSYQLDCANDLSFLGMVYCIPSAINVTLFRPYPWEVNKAFTRLMSLEGVALMFFTLLALFKSNVNSIKSLTTNPEILMALSYTIIFGFIVGLFSFNFGVLTRFKAPMMPFYVAMLVLIYQRAESRRN</sequence>
<comment type="caution">
    <text evidence="2">The sequence shown here is derived from an EMBL/GenBank/DDBJ whole genome shotgun (WGS) entry which is preliminary data.</text>
</comment>
<feature type="transmembrane region" description="Helical" evidence="1">
    <location>
        <begin position="260"/>
        <end position="279"/>
    </location>
</feature>
<dbReference type="EMBL" id="BAABJX010000057">
    <property type="protein sequence ID" value="GAA4847724.1"/>
    <property type="molecule type" value="Genomic_DNA"/>
</dbReference>
<keyword evidence="1" id="KW-0812">Transmembrane</keyword>